<gene>
    <name evidence="8" type="ORF">GWI33_013429</name>
</gene>
<protein>
    <recommendedName>
        <fullName evidence="7">Homeobox domain-containing protein</fullName>
    </recommendedName>
</protein>
<accession>A0A834MD87</accession>
<dbReference type="PANTHER" id="PTHR24339">
    <property type="entry name" value="HOMEOBOX PROTEIN EMX-RELATED"/>
    <property type="match status" value="1"/>
</dbReference>
<keyword evidence="9" id="KW-1185">Reference proteome</keyword>
<evidence type="ECO:0000259" key="7">
    <source>
        <dbReference type="PROSITE" id="PS50071"/>
    </source>
</evidence>
<organism evidence="8 9">
    <name type="scientific">Rhynchophorus ferrugineus</name>
    <name type="common">Red palm weevil</name>
    <name type="synonym">Curculio ferrugineus</name>
    <dbReference type="NCBI Taxonomy" id="354439"/>
    <lineage>
        <taxon>Eukaryota</taxon>
        <taxon>Metazoa</taxon>
        <taxon>Ecdysozoa</taxon>
        <taxon>Arthropoda</taxon>
        <taxon>Hexapoda</taxon>
        <taxon>Insecta</taxon>
        <taxon>Pterygota</taxon>
        <taxon>Neoptera</taxon>
        <taxon>Endopterygota</taxon>
        <taxon>Coleoptera</taxon>
        <taxon>Polyphaga</taxon>
        <taxon>Cucujiformia</taxon>
        <taxon>Curculionidae</taxon>
        <taxon>Dryophthorinae</taxon>
        <taxon>Rhynchophorus</taxon>
    </lineage>
</organism>
<dbReference type="OrthoDB" id="6159439at2759"/>
<dbReference type="GO" id="GO:0000978">
    <property type="term" value="F:RNA polymerase II cis-regulatory region sequence-specific DNA binding"/>
    <property type="evidence" value="ECO:0007669"/>
    <property type="project" value="TreeGrafter"/>
</dbReference>
<evidence type="ECO:0000256" key="2">
    <source>
        <dbReference type="ARBA" id="ARBA00023125"/>
    </source>
</evidence>
<evidence type="ECO:0000256" key="4">
    <source>
        <dbReference type="ARBA" id="ARBA00023242"/>
    </source>
</evidence>
<dbReference type="InterPro" id="IPR050877">
    <property type="entry name" value="EMX-VAX-Noto_Homeobox_TFs"/>
</dbReference>
<evidence type="ECO:0000313" key="8">
    <source>
        <dbReference type="EMBL" id="KAF7273884.1"/>
    </source>
</evidence>
<dbReference type="PROSITE" id="PS50071">
    <property type="entry name" value="HOMEOBOX_2"/>
    <property type="match status" value="1"/>
</dbReference>
<dbReference type="GO" id="GO:0005634">
    <property type="term" value="C:nucleus"/>
    <property type="evidence" value="ECO:0007669"/>
    <property type="project" value="UniProtKB-SubCell"/>
</dbReference>
<comment type="subcellular location">
    <subcellularLocation>
        <location evidence="1 5 6">Nucleus</location>
    </subcellularLocation>
</comment>
<dbReference type="InterPro" id="IPR001356">
    <property type="entry name" value="HD"/>
</dbReference>
<dbReference type="AlphaFoldDB" id="A0A834MD87"/>
<reference evidence="8" key="1">
    <citation type="submission" date="2020-08" db="EMBL/GenBank/DDBJ databases">
        <title>Genome sequencing and assembly of the red palm weevil Rhynchophorus ferrugineus.</title>
        <authorList>
            <person name="Dias G.B."/>
            <person name="Bergman C.M."/>
            <person name="Manee M."/>
        </authorList>
    </citation>
    <scope>NUCLEOTIDE SEQUENCE</scope>
    <source>
        <strain evidence="8">AA-2017</strain>
        <tissue evidence="8">Whole larva</tissue>
    </source>
</reference>
<evidence type="ECO:0000313" key="9">
    <source>
        <dbReference type="Proteomes" id="UP000625711"/>
    </source>
</evidence>
<dbReference type="SUPFAM" id="SSF46689">
    <property type="entry name" value="Homeodomain-like"/>
    <property type="match status" value="1"/>
</dbReference>
<dbReference type="PANTHER" id="PTHR24339:SF28">
    <property type="entry name" value="E5-RELATED"/>
    <property type="match status" value="1"/>
</dbReference>
<keyword evidence="4 5" id="KW-0539">Nucleus</keyword>
<proteinExistence type="predicted"/>
<evidence type="ECO:0000256" key="6">
    <source>
        <dbReference type="RuleBase" id="RU000682"/>
    </source>
</evidence>
<dbReference type="InterPro" id="IPR009057">
    <property type="entry name" value="Homeodomain-like_sf"/>
</dbReference>
<dbReference type="SMART" id="SM00389">
    <property type="entry name" value="HOX"/>
    <property type="match status" value="1"/>
</dbReference>
<dbReference type="EMBL" id="JAACXV010013252">
    <property type="protein sequence ID" value="KAF7273884.1"/>
    <property type="molecule type" value="Genomic_DNA"/>
</dbReference>
<feature type="DNA-binding region" description="Homeobox" evidence="5">
    <location>
        <begin position="18"/>
        <end position="77"/>
    </location>
</feature>
<comment type="caution">
    <text evidence="8">The sequence shown here is derived from an EMBL/GenBank/DDBJ whole genome shotgun (WGS) entry which is preliminary data.</text>
</comment>
<evidence type="ECO:0000256" key="1">
    <source>
        <dbReference type="ARBA" id="ARBA00004123"/>
    </source>
</evidence>
<dbReference type="Pfam" id="PF00046">
    <property type="entry name" value="Homeodomain"/>
    <property type="match status" value="1"/>
</dbReference>
<feature type="domain" description="Homeobox" evidence="7">
    <location>
        <begin position="16"/>
        <end position="76"/>
    </location>
</feature>
<sequence>MAEDEEFRMEDYLIFRKAKKTRTKYTKFQTQILEEEFRKNKYIGEIRKEQLANEFNVPLKSIKIWFQNQRRISKKEARFQARPPIEQNNLIKSVCVPAKPYMMHSQDQYQNGPVPNIENINICDNKNYFVGNDGTNIMISENTYVNYQKQQTFPSSYESISGSGIANDKIASPQETVGEVDTNKNPFFRCSNAQWNKQADTMKQQDTCRYFITYPEDQPGTNTNEVNQIICHNNCFVGNEGANLTSLQELCCNQQSVAKNDPNQNPNSQWPNAMDKAEQWCKSLTGEL</sequence>
<evidence type="ECO:0000256" key="3">
    <source>
        <dbReference type="ARBA" id="ARBA00023155"/>
    </source>
</evidence>
<keyword evidence="3 5" id="KW-0371">Homeobox</keyword>
<dbReference type="GO" id="GO:0000981">
    <property type="term" value="F:DNA-binding transcription factor activity, RNA polymerase II-specific"/>
    <property type="evidence" value="ECO:0007669"/>
    <property type="project" value="TreeGrafter"/>
</dbReference>
<evidence type="ECO:0000256" key="5">
    <source>
        <dbReference type="PROSITE-ProRule" id="PRU00108"/>
    </source>
</evidence>
<name>A0A834MD87_RHYFE</name>
<dbReference type="CDD" id="cd00086">
    <property type="entry name" value="homeodomain"/>
    <property type="match status" value="1"/>
</dbReference>
<keyword evidence="2 5" id="KW-0238">DNA-binding</keyword>
<dbReference type="Proteomes" id="UP000625711">
    <property type="component" value="Unassembled WGS sequence"/>
</dbReference>
<dbReference type="Gene3D" id="1.10.10.60">
    <property type="entry name" value="Homeodomain-like"/>
    <property type="match status" value="1"/>
</dbReference>